<comment type="catalytic activity">
    <reaction evidence="1 17">
        <text>a 1,2-diacyl-sn-glycero-3-phosphocholine + H2O = a 2-acyl-sn-glycero-3-phosphocholine + a fatty acid + H(+)</text>
        <dbReference type="Rhea" id="RHEA:18689"/>
        <dbReference type="ChEBI" id="CHEBI:15377"/>
        <dbReference type="ChEBI" id="CHEBI:15378"/>
        <dbReference type="ChEBI" id="CHEBI:28868"/>
        <dbReference type="ChEBI" id="CHEBI:57643"/>
        <dbReference type="ChEBI" id="CHEBI:57875"/>
        <dbReference type="EC" id="3.1.1.32"/>
    </reaction>
</comment>
<dbReference type="SUPFAM" id="SSF56931">
    <property type="entry name" value="Outer membrane phospholipase A (OMPLA)"/>
    <property type="match status" value="1"/>
</dbReference>
<evidence type="ECO:0000313" key="19">
    <source>
        <dbReference type="Proteomes" id="UP000295382"/>
    </source>
</evidence>
<evidence type="ECO:0000256" key="1">
    <source>
        <dbReference type="ARBA" id="ARBA00000111"/>
    </source>
</evidence>
<evidence type="ECO:0000256" key="17">
    <source>
        <dbReference type="RuleBase" id="RU366027"/>
    </source>
</evidence>
<comment type="subunit">
    <text evidence="4 17">Homodimer; dimerization is reversible, and the dimeric form is the active one.</text>
</comment>
<keyword evidence="9 17" id="KW-0378">Hydrolase</keyword>
<sequence>MQHAATNASLLTRHWELDSANKQGIFTFRPHRENYLMGTYNSTPNSAPYRPFRPLNPDAKLSHGELAFQLGFKMKVLENPSNIPLDVWFGYTQRSFWQAGNREASSPFRETNYQPELMAVMPTNLNLLGLRMRFVNLGVDHQSNGQTSTLSRSWNRVYAQAGFERGNFTLLARVWKRLHESANDDDNPDIIRYMGRGDVKAAYQWNGHEFSLLTRYNFQSDKGAAQLGWAFPLVSNLKGYVQYFTGYGYSLIDYDAYQRVLGLGLLVAF</sequence>
<dbReference type="GO" id="GO:0016042">
    <property type="term" value="P:lipid catabolic process"/>
    <property type="evidence" value="ECO:0007669"/>
    <property type="project" value="UniProtKB-KW"/>
</dbReference>
<evidence type="ECO:0000256" key="7">
    <source>
        <dbReference type="ARBA" id="ARBA00022723"/>
    </source>
</evidence>
<evidence type="ECO:0000256" key="6">
    <source>
        <dbReference type="ARBA" id="ARBA00022692"/>
    </source>
</evidence>
<dbReference type="GO" id="GO:0009279">
    <property type="term" value="C:cell outer membrane"/>
    <property type="evidence" value="ECO:0007669"/>
    <property type="project" value="UniProtKB-SubCell"/>
</dbReference>
<evidence type="ECO:0000256" key="2">
    <source>
        <dbReference type="ARBA" id="ARBA00001604"/>
    </source>
</evidence>
<comment type="subcellular location">
    <subcellularLocation>
        <location evidence="17">Cell outer membrane</location>
        <topology evidence="17">Multi-pass membrane protein</topology>
    </subcellularLocation>
    <text evidence="17">One of the very few enzymes located there.</text>
</comment>
<evidence type="ECO:0000256" key="8">
    <source>
        <dbReference type="ARBA" id="ARBA00022729"/>
    </source>
</evidence>
<keyword evidence="11 17" id="KW-0442">Lipid degradation</keyword>
<dbReference type="EMBL" id="SLZQ01000006">
    <property type="protein sequence ID" value="TCS36540.1"/>
    <property type="molecule type" value="Genomic_DNA"/>
</dbReference>
<keyword evidence="6" id="KW-0812">Transmembrane</keyword>
<evidence type="ECO:0000256" key="4">
    <source>
        <dbReference type="ARBA" id="ARBA00011702"/>
    </source>
</evidence>
<dbReference type="AlphaFoldDB" id="A0A4V2UIK7"/>
<dbReference type="GO" id="GO:0008970">
    <property type="term" value="F:phospholipase A1 activity"/>
    <property type="evidence" value="ECO:0007669"/>
    <property type="project" value="UniProtKB-EC"/>
</dbReference>
<dbReference type="Proteomes" id="UP000295382">
    <property type="component" value="Unassembled WGS sequence"/>
</dbReference>
<comment type="caution">
    <text evidence="18">The sequence shown here is derived from an EMBL/GenBank/DDBJ whole genome shotgun (WGS) entry which is preliminary data.</text>
</comment>
<comment type="function">
    <text evidence="17">Hydrolysis of phosphatidylcholine with phospholipase A2 (EC 3.1.1.4) and phospholipase A1 (EC 3.1.1.32) activities.</text>
</comment>
<name>A0A4V2UIK7_PAULE</name>
<dbReference type="PANTHER" id="PTHR40457">
    <property type="entry name" value="PHOSPHOLIPASE A1"/>
    <property type="match status" value="1"/>
</dbReference>
<feature type="binding site" description="in dimeric form" evidence="16">
    <location>
        <position position="151"/>
    </location>
    <ligand>
        <name>Ca(2+)</name>
        <dbReference type="ChEBI" id="CHEBI:29108"/>
        <label>1</label>
    </ligand>
</feature>
<keyword evidence="12 17" id="KW-0443">Lipid metabolism</keyword>
<evidence type="ECO:0000256" key="3">
    <source>
        <dbReference type="ARBA" id="ARBA00010525"/>
    </source>
</evidence>
<dbReference type="CDD" id="cd00541">
    <property type="entry name" value="OMPLA"/>
    <property type="match status" value="1"/>
</dbReference>
<evidence type="ECO:0000256" key="15">
    <source>
        <dbReference type="PIRSR" id="PIRSR603187-1"/>
    </source>
</evidence>
<evidence type="ECO:0000256" key="12">
    <source>
        <dbReference type="ARBA" id="ARBA00023098"/>
    </source>
</evidence>
<gene>
    <name evidence="18" type="ORF">EDC30_10680</name>
</gene>
<protein>
    <recommendedName>
        <fullName evidence="17">Phospholipase A1</fullName>
        <ecNumber evidence="17">3.1.1.32</ecNumber>
        <ecNumber evidence="17">3.1.1.4</ecNumber>
    </recommendedName>
    <alternativeName>
        <fullName evidence="17">Phosphatidylcholine 1-acylhydrolase</fullName>
    </alternativeName>
</protein>
<keyword evidence="5" id="KW-1134">Transmembrane beta strand</keyword>
<feature type="binding site" description="in dimeric form" evidence="16">
    <location>
        <position position="105"/>
    </location>
    <ligand>
        <name>Ca(2+)</name>
        <dbReference type="ChEBI" id="CHEBI:29108"/>
        <label>1</label>
    </ligand>
</feature>
<evidence type="ECO:0000313" key="18">
    <source>
        <dbReference type="EMBL" id="TCS36540.1"/>
    </source>
</evidence>
<dbReference type="Pfam" id="PF02253">
    <property type="entry name" value="PLA1"/>
    <property type="match status" value="1"/>
</dbReference>
<evidence type="ECO:0000256" key="9">
    <source>
        <dbReference type="ARBA" id="ARBA00022801"/>
    </source>
</evidence>
<organism evidence="18 19">
    <name type="scientific">Paucimonas lemoignei</name>
    <name type="common">Pseudomonas lemoignei</name>
    <dbReference type="NCBI Taxonomy" id="29443"/>
    <lineage>
        <taxon>Bacteria</taxon>
        <taxon>Pseudomonadati</taxon>
        <taxon>Pseudomonadota</taxon>
        <taxon>Betaproteobacteria</taxon>
        <taxon>Burkholderiales</taxon>
        <taxon>Burkholderiaceae</taxon>
        <taxon>Paucimonas</taxon>
    </lineage>
</organism>
<dbReference type="GO" id="GO:0004623">
    <property type="term" value="F:phospholipase A2 activity"/>
    <property type="evidence" value="ECO:0007669"/>
    <property type="project" value="UniProtKB-EC"/>
</dbReference>
<dbReference type="EC" id="3.1.1.4" evidence="17"/>
<dbReference type="Gene3D" id="2.40.230.10">
    <property type="entry name" value="Phospholipase A1"/>
    <property type="match status" value="1"/>
</dbReference>
<evidence type="ECO:0000256" key="11">
    <source>
        <dbReference type="ARBA" id="ARBA00022963"/>
    </source>
</evidence>
<dbReference type="EC" id="3.1.1.32" evidence="17"/>
<reference evidence="18 19" key="1">
    <citation type="submission" date="2019-03" db="EMBL/GenBank/DDBJ databases">
        <title>Genomic Encyclopedia of Type Strains, Phase IV (KMG-IV): sequencing the most valuable type-strain genomes for metagenomic binning, comparative biology and taxonomic classification.</title>
        <authorList>
            <person name="Goeker M."/>
        </authorList>
    </citation>
    <scope>NUCLEOTIDE SEQUENCE [LARGE SCALE GENOMIC DNA]</scope>
    <source>
        <strain evidence="18 19">DSM 7445</strain>
    </source>
</reference>
<keyword evidence="7 16" id="KW-0479">Metal-binding</keyword>
<feature type="active site" description="Proton acceptor" evidence="15">
    <location>
        <position position="141"/>
    </location>
</feature>
<dbReference type="InterPro" id="IPR003187">
    <property type="entry name" value="PLipase_A1"/>
</dbReference>
<evidence type="ECO:0000256" key="16">
    <source>
        <dbReference type="PIRSR" id="PIRSR603187-2"/>
    </source>
</evidence>
<accession>A0A4V2UIK7</accession>
<keyword evidence="10 16" id="KW-0106">Calcium</keyword>
<proteinExistence type="inferred from homology"/>
<feature type="active site" description="Nucleophile" evidence="15">
    <location>
        <position position="143"/>
    </location>
</feature>
<feature type="binding site" description="in dimeric form" evidence="16">
    <location>
        <position position="186"/>
    </location>
    <ligand>
        <name>Ca(2+)</name>
        <dbReference type="ChEBI" id="CHEBI:29108"/>
        <label>1</label>
    </ligand>
</feature>
<dbReference type="GO" id="GO:0046872">
    <property type="term" value="F:metal ion binding"/>
    <property type="evidence" value="ECO:0007669"/>
    <property type="project" value="UniProtKB-KW"/>
</dbReference>
<keyword evidence="14 17" id="KW-0998">Cell outer membrane</keyword>
<evidence type="ECO:0000256" key="5">
    <source>
        <dbReference type="ARBA" id="ARBA00022452"/>
    </source>
</evidence>
<keyword evidence="13" id="KW-0472">Membrane</keyword>
<keyword evidence="19" id="KW-1185">Reference proteome</keyword>
<comment type="catalytic activity">
    <reaction evidence="2 17">
        <text>a 1,2-diacyl-sn-glycero-3-phosphocholine + H2O = a 1-acyl-sn-glycero-3-phosphocholine + a fatty acid + H(+)</text>
        <dbReference type="Rhea" id="RHEA:15801"/>
        <dbReference type="ChEBI" id="CHEBI:15377"/>
        <dbReference type="ChEBI" id="CHEBI:15378"/>
        <dbReference type="ChEBI" id="CHEBI:28868"/>
        <dbReference type="ChEBI" id="CHEBI:57643"/>
        <dbReference type="ChEBI" id="CHEBI:58168"/>
        <dbReference type="EC" id="3.1.1.4"/>
    </reaction>
</comment>
<evidence type="ECO:0000256" key="10">
    <source>
        <dbReference type="ARBA" id="ARBA00022837"/>
    </source>
</evidence>
<keyword evidence="8" id="KW-0732">Signal</keyword>
<comment type="similarity">
    <text evidence="3 17">Belongs to the phospholipase A1 family.</text>
</comment>
<evidence type="ECO:0000256" key="13">
    <source>
        <dbReference type="ARBA" id="ARBA00023136"/>
    </source>
</evidence>
<dbReference type="PRINTS" id="PR01486">
    <property type="entry name" value="PHPHLIPASEA1"/>
</dbReference>
<comment type="cofactor">
    <cofactor evidence="17">
        <name>Ca(2+)</name>
        <dbReference type="ChEBI" id="CHEBI:29108"/>
    </cofactor>
    <text evidence="17">Binds 1 Ca(2+) ion per monomer. In the dimeric form the Ca(2+) is bound by different amino acids with binding of each Ca(2+) shared with ligands coming from each monomer. The Ca(2+) ion may have a role in catalysis.</text>
</comment>
<dbReference type="PANTHER" id="PTHR40457:SF1">
    <property type="entry name" value="PHOSPHOLIPASE A1"/>
    <property type="match status" value="1"/>
</dbReference>
<evidence type="ECO:0000256" key="14">
    <source>
        <dbReference type="ARBA" id="ARBA00023237"/>
    </source>
</evidence>
<dbReference type="InterPro" id="IPR036541">
    <property type="entry name" value="PLipase_A1_sf"/>
</dbReference>